<dbReference type="Proteomes" id="UP000289886">
    <property type="component" value="Unassembled WGS sequence"/>
</dbReference>
<evidence type="ECO:0000313" key="1">
    <source>
        <dbReference type="EMBL" id="RXM33105.1"/>
    </source>
</evidence>
<gene>
    <name evidence="1" type="ORF">EOD39_5731</name>
</gene>
<organism evidence="1 2">
    <name type="scientific">Acipenser ruthenus</name>
    <name type="common">Sterlet sturgeon</name>
    <dbReference type="NCBI Taxonomy" id="7906"/>
    <lineage>
        <taxon>Eukaryota</taxon>
        <taxon>Metazoa</taxon>
        <taxon>Chordata</taxon>
        <taxon>Craniata</taxon>
        <taxon>Vertebrata</taxon>
        <taxon>Euteleostomi</taxon>
        <taxon>Actinopterygii</taxon>
        <taxon>Chondrostei</taxon>
        <taxon>Acipenseriformes</taxon>
        <taxon>Acipenseridae</taxon>
        <taxon>Acipenser</taxon>
    </lineage>
</organism>
<dbReference type="AlphaFoldDB" id="A0A444UD51"/>
<keyword evidence="2" id="KW-1185">Reference proteome</keyword>
<accession>A0A444UD51</accession>
<protein>
    <submittedName>
        <fullName evidence="1">Uncharacterized protein</fullName>
    </submittedName>
</protein>
<sequence>MERKLWSEEGARARCDQIRLTATARVEVGSGREHISGSLRWKQTEEPDRALLSTLSTMDVSAIPVLLSS</sequence>
<evidence type="ECO:0000313" key="2">
    <source>
        <dbReference type="Proteomes" id="UP000289886"/>
    </source>
</evidence>
<comment type="caution">
    <text evidence="1">The sequence shown here is derived from an EMBL/GenBank/DDBJ whole genome shotgun (WGS) entry which is preliminary data.</text>
</comment>
<dbReference type="EMBL" id="SCEB01214804">
    <property type="protein sequence ID" value="RXM33105.1"/>
    <property type="molecule type" value="Genomic_DNA"/>
</dbReference>
<proteinExistence type="predicted"/>
<reference evidence="1 2" key="1">
    <citation type="submission" date="2019-01" db="EMBL/GenBank/DDBJ databases">
        <title>Draft Genome and Complete Hox-Cluster Characterization of the Sterlet Sturgeon (Acipenser ruthenus).</title>
        <authorList>
            <person name="Wei Q."/>
        </authorList>
    </citation>
    <scope>NUCLEOTIDE SEQUENCE [LARGE SCALE GENOMIC DNA]</scope>
    <source>
        <strain evidence="1">WHYD16114868_AA</strain>
        <tissue evidence="1">Blood</tissue>
    </source>
</reference>
<name>A0A444UD51_ACIRT</name>